<proteinExistence type="predicted"/>
<evidence type="ECO:0000313" key="2">
    <source>
        <dbReference type="EMBL" id="PQJ15916.1"/>
    </source>
</evidence>
<dbReference type="AlphaFoldDB" id="A0A2S7T8Y0"/>
<name>A0A2S7T8Y0_9FLAO</name>
<accession>A0A2S7T8Y0</accession>
<dbReference type="InterPro" id="IPR002645">
    <property type="entry name" value="STAS_dom"/>
</dbReference>
<organism evidence="2 3">
    <name type="scientific">Aureicoccus marinus</name>
    <dbReference type="NCBI Taxonomy" id="754435"/>
    <lineage>
        <taxon>Bacteria</taxon>
        <taxon>Pseudomonadati</taxon>
        <taxon>Bacteroidota</taxon>
        <taxon>Flavobacteriia</taxon>
        <taxon>Flavobacteriales</taxon>
        <taxon>Flavobacteriaceae</taxon>
        <taxon>Aureicoccus</taxon>
    </lineage>
</organism>
<keyword evidence="3" id="KW-1185">Reference proteome</keyword>
<gene>
    <name evidence="2" type="ORF">BST99_09430</name>
</gene>
<feature type="domain" description="STAS" evidence="1">
    <location>
        <begin position="1"/>
        <end position="97"/>
    </location>
</feature>
<dbReference type="InterPro" id="IPR036513">
    <property type="entry name" value="STAS_dom_sf"/>
</dbReference>
<reference evidence="3" key="1">
    <citation type="submission" date="2016-11" db="EMBL/GenBank/DDBJ databases">
        <title>Trade-off between light-utilization and light-protection in marine flavobacteria.</title>
        <authorList>
            <person name="Kumagai Y."/>
            <person name="Yoshizawa S."/>
            <person name="Kogure K."/>
        </authorList>
    </citation>
    <scope>NUCLEOTIDE SEQUENCE [LARGE SCALE GENOMIC DNA]</scope>
    <source>
        <strain evidence="3">SG-18</strain>
    </source>
</reference>
<dbReference type="Proteomes" id="UP000239366">
    <property type="component" value="Unassembled WGS sequence"/>
</dbReference>
<dbReference type="OrthoDB" id="1163458at2"/>
<evidence type="ECO:0000259" key="1">
    <source>
        <dbReference type="PROSITE" id="PS50801"/>
    </source>
</evidence>
<dbReference type="Gene3D" id="3.30.750.24">
    <property type="entry name" value="STAS domain"/>
    <property type="match status" value="1"/>
</dbReference>
<dbReference type="EMBL" id="MQVX01000001">
    <property type="protein sequence ID" value="PQJ15916.1"/>
    <property type="molecule type" value="Genomic_DNA"/>
</dbReference>
<protein>
    <recommendedName>
        <fullName evidence="1">STAS domain-containing protein</fullName>
    </recommendedName>
</protein>
<dbReference type="SUPFAM" id="SSF52091">
    <property type="entry name" value="SpoIIaa-like"/>
    <property type="match status" value="1"/>
</dbReference>
<dbReference type="RefSeq" id="WP_105001582.1">
    <property type="nucleotide sequence ID" value="NZ_MQVX01000001.1"/>
</dbReference>
<dbReference type="PROSITE" id="PS50801">
    <property type="entry name" value="STAS"/>
    <property type="match status" value="1"/>
</dbReference>
<sequence>MAIEILEHKGIFEIFGTLRAHNLGALQIYFDLMIEKYDDLVIRLDRLEELDVSAALYLEKLHEKARSMNKRVTLVSQENPEVERILLLTGTLYLYTE</sequence>
<comment type="caution">
    <text evidence="2">The sequence shown here is derived from an EMBL/GenBank/DDBJ whole genome shotgun (WGS) entry which is preliminary data.</text>
</comment>
<evidence type="ECO:0000313" key="3">
    <source>
        <dbReference type="Proteomes" id="UP000239366"/>
    </source>
</evidence>
<dbReference type="Pfam" id="PF01740">
    <property type="entry name" value="STAS"/>
    <property type="match status" value="1"/>
</dbReference>